<feature type="compositionally biased region" description="Basic and acidic residues" evidence="5">
    <location>
        <begin position="1"/>
        <end position="10"/>
    </location>
</feature>
<keyword evidence="8" id="KW-1185">Reference proteome</keyword>
<proteinExistence type="predicted"/>
<dbReference type="AlphaFoldDB" id="A0AAN8VEN7"/>
<dbReference type="Proteomes" id="UP001370490">
    <property type="component" value="Unassembled WGS sequence"/>
</dbReference>
<dbReference type="GO" id="GO:0005524">
    <property type="term" value="F:ATP binding"/>
    <property type="evidence" value="ECO:0007669"/>
    <property type="project" value="InterPro"/>
</dbReference>
<evidence type="ECO:0000313" key="8">
    <source>
        <dbReference type="Proteomes" id="UP001370490"/>
    </source>
</evidence>
<dbReference type="PANTHER" id="PTHR47985:SF44">
    <property type="entry name" value="SERINE_THREONINE-PROTEIN KINASE PBS1"/>
    <property type="match status" value="1"/>
</dbReference>
<dbReference type="GO" id="GO:0004674">
    <property type="term" value="F:protein serine/threonine kinase activity"/>
    <property type="evidence" value="ECO:0007669"/>
    <property type="project" value="UniProtKB-KW"/>
</dbReference>
<evidence type="ECO:0000259" key="6">
    <source>
        <dbReference type="PROSITE" id="PS50011"/>
    </source>
</evidence>
<evidence type="ECO:0000256" key="4">
    <source>
        <dbReference type="ARBA" id="ARBA00023288"/>
    </source>
</evidence>
<dbReference type="GO" id="GO:0005886">
    <property type="term" value="C:plasma membrane"/>
    <property type="evidence" value="ECO:0007669"/>
    <property type="project" value="UniProtKB-SubCell"/>
</dbReference>
<protein>
    <submittedName>
        <fullName evidence="7">Serine-threonine/tyrosine-protein kinase, catalytic domain</fullName>
    </submittedName>
</protein>
<sequence>KQEKARWQTEDEKDIASPQIPSLPDSPGRSSKQSTRGPRQPRWEKDEGSSAVLDETGRQGAKEFLTEILVLSQLRHPNLVHMIGYCQHDSMHIVVYELLPFGSLDYNLCGNYDPLDRQTGMKIAVGAARGLHCLRNEPPIKYKDMMPANTIG</sequence>
<comment type="caution">
    <text evidence="7">The sequence shown here is derived from an EMBL/GenBank/DDBJ whole genome shotgun (WGS) entry which is preliminary data.</text>
</comment>
<dbReference type="Pfam" id="PF07714">
    <property type="entry name" value="PK_Tyr_Ser-Thr"/>
    <property type="match status" value="1"/>
</dbReference>
<comment type="subcellular location">
    <subcellularLocation>
        <location evidence="1">Cell membrane</location>
        <topology evidence="1">Lipid-anchor</topology>
    </subcellularLocation>
</comment>
<gene>
    <name evidence="7" type="ORF">RJ641_007157</name>
</gene>
<feature type="non-terminal residue" evidence="7">
    <location>
        <position position="1"/>
    </location>
</feature>
<dbReference type="PANTHER" id="PTHR47985">
    <property type="entry name" value="OS07G0668900 PROTEIN"/>
    <property type="match status" value="1"/>
</dbReference>
<evidence type="ECO:0000256" key="2">
    <source>
        <dbReference type="ARBA" id="ARBA00022527"/>
    </source>
</evidence>
<dbReference type="EMBL" id="JBAMMX010000014">
    <property type="protein sequence ID" value="KAK6928566.1"/>
    <property type="molecule type" value="Genomic_DNA"/>
</dbReference>
<dbReference type="InterPro" id="IPR000719">
    <property type="entry name" value="Prot_kinase_dom"/>
</dbReference>
<feature type="domain" description="Protein kinase" evidence="6">
    <location>
        <begin position="1"/>
        <end position="152"/>
    </location>
</feature>
<evidence type="ECO:0000256" key="3">
    <source>
        <dbReference type="ARBA" id="ARBA00023136"/>
    </source>
</evidence>
<dbReference type="PROSITE" id="PS50011">
    <property type="entry name" value="PROTEIN_KINASE_DOM"/>
    <property type="match status" value="1"/>
</dbReference>
<evidence type="ECO:0000256" key="5">
    <source>
        <dbReference type="SAM" id="MobiDB-lite"/>
    </source>
</evidence>
<dbReference type="Gene3D" id="1.10.510.10">
    <property type="entry name" value="Transferase(Phosphotransferase) domain 1"/>
    <property type="match status" value="1"/>
</dbReference>
<keyword evidence="7" id="KW-0808">Transferase</keyword>
<organism evidence="7 8">
    <name type="scientific">Dillenia turbinata</name>
    <dbReference type="NCBI Taxonomy" id="194707"/>
    <lineage>
        <taxon>Eukaryota</taxon>
        <taxon>Viridiplantae</taxon>
        <taxon>Streptophyta</taxon>
        <taxon>Embryophyta</taxon>
        <taxon>Tracheophyta</taxon>
        <taxon>Spermatophyta</taxon>
        <taxon>Magnoliopsida</taxon>
        <taxon>eudicotyledons</taxon>
        <taxon>Gunneridae</taxon>
        <taxon>Pentapetalae</taxon>
        <taxon>Dilleniales</taxon>
        <taxon>Dilleniaceae</taxon>
        <taxon>Dillenia</taxon>
    </lineage>
</organism>
<feature type="region of interest" description="Disordered" evidence="5">
    <location>
        <begin position="1"/>
        <end position="58"/>
    </location>
</feature>
<dbReference type="InterPro" id="IPR001245">
    <property type="entry name" value="Ser-Thr/Tyr_kinase_cat_dom"/>
</dbReference>
<dbReference type="SUPFAM" id="SSF56112">
    <property type="entry name" value="Protein kinase-like (PK-like)"/>
    <property type="match status" value="1"/>
</dbReference>
<evidence type="ECO:0000313" key="7">
    <source>
        <dbReference type="EMBL" id="KAK6928566.1"/>
    </source>
</evidence>
<reference evidence="7 8" key="1">
    <citation type="submission" date="2023-12" db="EMBL/GenBank/DDBJ databases">
        <title>A high-quality genome assembly for Dillenia turbinata (Dilleniales).</title>
        <authorList>
            <person name="Chanderbali A."/>
        </authorList>
    </citation>
    <scope>NUCLEOTIDE SEQUENCE [LARGE SCALE GENOMIC DNA]</scope>
    <source>
        <strain evidence="7">LSX21</strain>
        <tissue evidence="7">Leaf</tissue>
    </source>
</reference>
<name>A0AAN8VEN7_9MAGN</name>
<keyword evidence="2" id="KW-0723">Serine/threonine-protein kinase</keyword>
<keyword evidence="3" id="KW-0472">Membrane</keyword>
<keyword evidence="7" id="KW-0418">Kinase</keyword>
<accession>A0AAN8VEN7</accession>
<evidence type="ECO:0000256" key="1">
    <source>
        <dbReference type="ARBA" id="ARBA00004193"/>
    </source>
</evidence>
<keyword evidence="4" id="KW-0449">Lipoprotein</keyword>
<dbReference type="InterPro" id="IPR011009">
    <property type="entry name" value="Kinase-like_dom_sf"/>
</dbReference>
<feature type="compositionally biased region" description="Polar residues" evidence="5">
    <location>
        <begin position="28"/>
        <end position="37"/>
    </location>
</feature>